<dbReference type="InterPro" id="IPR052354">
    <property type="entry name" value="Cell_Wall_Dynamics_Protein"/>
</dbReference>
<feature type="domain" description="SH3b" evidence="2">
    <location>
        <begin position="196"/>
        <end position="254"/>
    </location>
</feature>
<feature type="region of interest" description="Disordered" evidence="1">
    <location>
        <begin position="1"/>
        <end position="25"/>
    </location>
</feature>
<evidence type="ECO:0000313" key="4">
    <source>
        <dbReference type="Proteomes" id="UP001183817"/>
    </source>
</evidence>
<dbReference type="Pfam" id="PF06347">
    <property type="entry name" value="SH3_4"/>
    <property type="match status" value="1"/>
</dbReference>
<sequence>MKKLDFARTEPISAPVEASGPTHRTSAELKLRKGAGRHYAVQYLIPQSTPVYLLRVSGLWASVQHGQTFGWLPAQCLERLEAPRQPPQVPVRPVASQLPENPASVGGAPSAPEVPDEDFIPTHRSTADLNLRKGSGTNYPVLRVLAANIQVRKVDELGTWAKISTGKDVGWVPSAYLARINVSRPATGIQAMAPTEFTTTVRLNVRKDAGDRFPILRIMQAGTLVKVNGKLGPWRRIMLDQETGWVPASQLQLRYVVSKTPVTITETTLYRGASANYRAIAQLAVGEQLEVIASRGQWTKVRAGRLEGWVHSSHLG</sequence>
<gene>
    <name evidence="3" type="ORF">J2S64_003104</name>
</gene>
<dbReference type="Pfam" id="PF08239">
    <property type="entry name" value="SH3_3"/>
    <property type="match status" value="2"/>
</dbReference>
<evidence type="ECO:0000259" key="2">
    <source>
        <dbReference type="SMART" id="SM00287"/>
    </source>
</evidence>
<evidence type="ECO:0000256" key="1">
    <source>
        <dbReference type="SAM" id="MobiDB-lite"/>
    </source>
</evidence>
<dbReference type="RefSeq" id="WP_264270075.1">
    <property type="nucleotide sequence ID" value="NZ_BAAAWO010000001.1"/>
</dbReference>
<dbReference type="InterPro" id="IPR010466">
    <property type="entry name" value="DUF1058"/>
</dbReference>
<keyword evidence="4" id="KW-1185">Reference proteome</keyword>
<evidence type="ECO:0000313" key="3">
    <source>
        <dbReference type="EMBL" id="MDR7359413.1"/>
    </source>
</evidence>
<dbReference type="EMBL" id="JAVDYI010000001">
    <property type="protein sequence ID" value="MDR7359413.1"/>
    <property type="molecule type" value="Genomic_DNA"/>
</dbReference>
<comment type="caution">
    <text evidence="3">The sequence shown here is derived from an EMBL/GenBank/DDBJ whole genome shotgun (WGS) entry which is preliminary data.</text>
</comment>
<dbReference type="PANTHER" id="PTHR34408:SF1">
    <property type="entry name" value="GLYCOSYL HYDROLASE FAMILY 19 DOMAIN-CONTAINING PROTEIN HI_1415"/>
    <property type="match status" value="1"/>
</dbReference>
<feature type="domain" description="SH3b" evidence="2">
    <location>
        <begin position="259"/>
        <end position="316"/>
    </location>
</feature>
<protein>
    <submittedName>
        <fullName evidence="3">Uncharacterized protein YraI</fullName>
    </submittedName>
</protein>
<reference evidence="3 4" key="1">
    <citation type="submission" date="2023-07" db="EMBL/GenBank/DDBJ databases">
        <title>Sequencing the genomes of 1000 actinobacteria strains.</title>
        <authorList>
            <person name="Klenk H.-P."/>
        </authorList>
    </citation>
    <scope>NUCLEOTIDE SEQUENCE [LARGE SCALE GENOMIC DNA]</scope>
    <source>
        <strain evidence="3 4">DSM 20167</strain>
    </source>
</reference>
<feature type="domain" description="SH3b" evidence="2">
    <location>
        <begin position="21"/>
        <end position="81"/>
    </location>
</feature>
<feature type="region of interest" description="Disordered" evidence="1">
    <location>
        <begin position="86"/>
        <end position="112"/>
    </location>
</feature>
<organism evidence="3 4">
    <name type="scientific">Paeniglutamicibacter sulfureus</name>
    <dbReference type="NCBI Taxonomy" id="43666"/>
    <lineage>
        <taxon>Bacteria</taxon>
        <taxon>Bacillati</taxon>
        <taxon>Actinomycetota</taxon>
        <taxon>Actinomycetes</taxon>
        <taxon>Micrococcales</taxon>
        <taxon>Micrococcaceae</taxon>
        <taxon>Paeniglutamicibacter</taxon>
    </lineage>
</organism>
<dbReference type="Gene3D" id="2.30.30.40">
    <property type="entry name" value="SH3 Domains"/>
    <property type="match status" value="3"/>
</dbReference>
<dbReference type="InterPro" id="IPR003646">
    <property type="entry name" value="SH3-like_bac-type"/>
</dbReference>
<proteinExistence type="predicted"/>
<dbReference type="Proteomes" id="UP001183817">
    <property type="component" value="Unassembled WGS sequence"/>
</dbReference>
<dbReference type="SMART" id="SM00287">
    <property type="entry name" value="SH3b"/>
    <property type="match status" value="4"/>
</dbReference>
<name>A0ABU2BNY5_9MICC</name>
<dbReference type="PANTHER" id="PTHR34408">
    <property type="entry name" value="FAMILY PROTEIN, PUTATIVE-RELATED"/>
    <property type="match status" value="1"/>
</dbReference>
<feature type="domain" description="SH3b" evidence="2">
    <location>
        <begin position="120"/>
        <end position="181"/>
    </location>
</feature>
<accession>A0ABU2BNY5</accession>